<dbReference type="InterPro" id="IPR044722">
    <property type="entry name" value="SecA_SF2_C"/>
</dbReference>
<dbReference type="Proteomes" id="UP000035159">
    <property type="component" value="Chromosome"/>
</dbReference>
<keyword evidence="11 12" id="KW-0472">Membrane</keyword>
<evidence type="ECO:0000256" key="10">
    <source>
        <dbReference type="ARBA" id="ARBA00023010"/>
    </source>
</evidence>
<feature type="domain" description="Helicase ATP-binding" evidence="15">
    <location>
        <begin position="86"/>
        <end position="244"/>
    </location>
</feature>
<keyword evidence="4 12" id="KW-1003">Cell membrane</keyword>
<keyword evidence="10 12" id="KW-0811">Translocation</keyword>
<dbReference type="PANTHER" id="PTHR30612">
    <property type="entry name" value="SECA INNER MEMBRANE COMPONENT OF SEC PROTEIN SECRETION SYSTEM"/>
    <property type="match status" value="1"/>
</dbReference>
<keyword evidence="9 12" id="KW-1278">Translocase</keyword>
<dbReference type="PRINTS" id="PR00906">
    <property type="entry name" value="SECA"/>
</dbReference>
<dbReference type="PROSITE" id="PS51192">
    <property type="entry name" value="HELICASE_ATP_BIND_1"/>
    <property type="match status" value="1"/>
</dbReference>
<dbReference type="CDD" id="cd18803">
    <property type="entry name" value="SF2_C_secA"/>
    <property type="match status" value="1"/>
</dbReference>
<dbReference type="InterPro" id="IPR011116">
    <property type="entry name" value="SecA_Wing/Scaffold"/>
</dbReference>
<dbReference type="SMART" id="SM00957">
    <property type="entry name" value="SecA_DEAD"/>
    <property type="match status" value="1"/>
</dbReference>
<dbReference type="Pfam" id="PF07516">
    <property type="entry name" value="SecA_SW"/>
    <property type="match status" value="1"/>
</dbReference>
<dbReference type="SMART" id="SM00958">
    <property type="entry name" value="SecA_PP_bind"/>
    <property type="match status" value="1"/>
</dbReference>
<organism evidence="18 19">
    <name type="scientific">Kosmotoga pacifica</name>
    <dbReference type="NCBI Taxonomy" id="1330330"/>
    <lineage>
        <taxon>Bacteria</taxon>
        <taxon>Thermotogati</taxon>
        <taxon>Thermotogota</taxon>
        <taxon>Thermotogae</taxon>
        <taxon>Kosmotogales</taxon>
        <taxon>Kosmotogaceae</taxon>
        <taxon>Kosmotoga</taxon>
    </lineage>
</organism>
<evidence type="ECO:0000256" key="14">
    <source>
        <dbReference type="SAM" id="MobiDB-lite"/>
    </source>
</evidence>
<evidence type="ECO:0000256" key="4">
    <source>
        <dbReference type="ARBA" id="ARBA00022475"/>
    </source>
</evidence>
<evidence type="ECO:0000256" key="7">
    <source>
        <dbReference type="ARBA" id="ARBA00022840"/>
    </source>
</evidence>
<dbReference type="GO" id="GO:0031522">
    <property type="term" value="C:cell envelope Sec protein transport complex"/>
    <property type="evidence" value="ECO:0007669"/>
    <property type="project" value="TreeGrafter"/>
</dbReference>
<dbReference type="InterPro" id="IPR020937">
    <property type="entry name" value="SecA_CS"/>
</dbReference>
<dbReference type="GO" id="GO:0008564">
    <property type="term" value="F:protein-exporting ATPase activity"/>
    <property type="evidence" value="ECO:0007669"/>
    <property type="project" value="UniProtKB-EC"/>
</dbReference>
<dbReference type="OrthoDB" id="9805579at2"/>
<dbReference type="FunFam" id="3.90.1440.10:FF:000003">
    <property type="entry name" value="Preprotein translocase SecA subunit"/>
    <property type="match status" value="1"/>
</dbReference>
<feature type="region of interest" description="Disordered" evidence="14">
    <location>
        <begin position="797"/>
        <end position="818"/>
    </location>
</feature>
<dbReference type="GO" id="GO:0065002">
    <property type="term" value="P:intracellular protein transmembrane transport"/>
    <property type="evidence" value="ECO:0007669"/>
    <property type="project" value="UniProtKB-UniRule"/>
</dbReference>
<keyword evidence="8 12" id="KW-0653">Protein transport</keyword>
<dbReference type="NCBIfam" id="TIGR00963">
    <property type="entry name" value="secA"/>
    <property type="match status" value="1"/>
</dbReference>
<dbReference type="InterPro" id="IPR036670">
    <property type="entry name" value="SecA_X-link_sf"/>
</dbReference>
<feature type="compositionally biased region" description="Basic residues" evidence="14">
    <location>
        <begin position="809"/>
        <end position="818"/>
    </location>
</feature>
<dbReference type="GO" id="GO:0006605">
    <property type="term" value="P:protein targeting"/>
    <property type="evidence" value="ECO:0007669"/>
    <property type="project" value="UniProtKB-UniRule"/>
</dbReference>
<evidence type="ECO:0000256" key="11">
    <source>
        <dbReference type="ARBA" id="ARBA00023136"/>
    </source>
</evidence>
<dbReference type="AlphaFoldDB" id="A0A0G2Z8I1"/>
<keyword evidence="7 12" id="KW-0067">ATP-binding</keyword>
<dbReference type="Pfam" id="PF07517">
    <property type="entry name" value="SecA_DEAD"/>
    <property type="match status" value="1"/>
</dbReference>
<dbReference type="InterPro" id="IPR001650">
    <property type="entry name" value="Helicase_C-like"/>
</dbReference>
<dbReference type="InterPro" id="IPR000185">
    <property type="entry name" value="SecA"/>
</dbReference>
<evidence type="ECO:0000259" key="15">
    <source>
        <dbReference type="PROSITE" id="PS51192"/>
    </source>
</evidence>
<comment type="catalytic activity">
    <reaction evidence="12">
        <text>ATP + H2O + cellular proteinSide 1 = ADP + phosphate + cellular proteinSide 2.</text>
        <dbReference type="EC" id="7.4.2.8"/>
    </reaction>
</comment>
<dbReference type="SUPFAM" id="SSF52540">
    <property type="entry name" value="P-loop containing nucleoside triphosphate hydrolases"/>
    <property type="match status" value="2"/>
</dbReference>
<dbReference type="Pfam" id="PF01043">
    <property type="entry name" value="SecA_PP_bind"/>
    <property type="match status" value="1"/>
</dbReference>
<dbReference type="GO" id="GO:0005886">
    <property type="term" value="C:plasma membrane"/>
    <property type="evidence" value="ECO:0007669"/>
    <property type="project" value="UniProtKB-SubCell"/>
</dbReference>
<comment type="similarity">
    <text evidence="2 12 13">Belongs to the SecA family.</text>
</comment>
<evidence type="ECO:0000256" key="12">
    <source>
        <dbReference type="HAMAP-Rule" id="MF_01382"/>
    </source>
</evidence>
<dbReference type="PROSITE" id="PS01312">
    <property type="entry name" value="SECA"/>
    <property type="match status" value="1"/>
</dbReference>
<gene>
    <name evidence="12" type="primary">secA</name>
    <name evidence="18" type="ORF">IX53_08685</name>
</gene>
<evidence type="ECO:0000259" key="17">
    <source>
        <dbReference type="PROSITE" id="PS51196"/>
    </source>
</evidence>
<sequence length="818" mass="93422">MSIMSSLFDKNKRILKKYAAVVNKVNAYAAEMESLPAEKFPQKTAEFKERLKKGEPLDSLLPEAFALVREAAKRTVGMRHFDVQVMGAIALHEGKIAEMKTGEGKTLVATMPMYLNALSGKGAHLATVNDYLAKRDANWMGPVYEYLGLTVGYIQASMEPSKRKLAYQCDITYGTANEFGFDYLRDNLVYDLESKVQRGHHYVIVDEADSILIDEARTPLIISGPSSDSSAMYRQFAFIAKRFNQDEDFTVSEKERTVNLTDKGIEKAEKLLNLDNLYDPDNYRYLFHLLNALKARTLFKKDVDYIVKDGEVIIVDEFTGRLLPGRRYSEGLHQAIEAKEGVKIREESVTFATITFQNYFKMYEKIAGMTGTAATEEAEFISIYGTEVVVIPTNKPVVRKDLNDLIYRTTKEKYEAIVNEIVQRYKKGQPVLVGTTSIEKSELLSNMLRKKGIPHQVLNAKHHEREAEIVAKAGEKGMVTIATNMAGRGTDIKLGEGVKELGGLFVLGTERHESRRIDNQLIGRSGRQGDPGESRFFLSLEDDLIRLFGGEKIGTVMNTLKMQPGEPIEHPLLSRIINSAQKKIEGIHFSIRKRLYELDSVVDKQRGAIYAHRNWLLKGEDLDNHVKEIFEDVISRRLDELEEVPSPEELKEMFSFIPATILDSVMADNLRELREKLLDILLKVYDEKKEQFGEEFGKVFKYLMLRMIDERWRKHLEAIEHLKDSVGLRAYGQKDPVIEFKKESYMLFQDMIDGLYDDVVTVLTRLVRIDSEKVEKKAKSEINNLNFVHSDFSALSRSASEKKNSQKNAYKKRFKIKR</sequence>
<dbReference type="GO" id="GO:0043952">
    <property type="term" value="P:protein transport by the Sec complex"/>
    <property type="evidence" value="ECO:0007669"/>
    <property type="project" value="TreeGrafter"/>
</dbReference>
<dbReference type="InterPro" id="IPR027417">
    <property type="entry name" value="P-loop_NTPase"/>
</dbReference>
<dbReference type="InterPro" id="IPR036266">
    <property type="entry name" value="SecA_Wing/Scaffold_sf"/>
</dbReference>
<dbReference type="SUPFAM" id="SSF81767">
    <property type="entry name" value="Pre-protein crosslinking domain of SecA"/>
    <property type="match status" value="1"/>
</dbReference>
<dbReference type="NCBIfam" id="NF006630">
    <property type="entry name" value="PRK09200.1"/>
    <property type="match status" value="1"/>
</dbReference>
<dbReference type="RefSeq" id="WP_047755012.1">
    <property type="nucleotide sequence ID" value="NZ_CAJUHA010000005.1"/>
</dbReference>
<dbReference type="GO" id="GO:0005524">
    <property type="term" value="F:ATP binding"/>
    <property type="evidence" value="ECO:0007669"/>
    <property type="project" value="UniProtKB-UniRule"/>
</dbReference>
<keyword evidence="5 12" id="KW-0963">Cytoplasm</keyword>
<comment type="subunit">
    <text evidence="12">Monomer and homodimer. Part of the essential Sec protein translocation apparatus which comprises SecA, SecYEG and auxiliary proteins SecDF. Other proteins may also be involved.</text>
</comment>
<comment type="function">
    <text evidence="12">Part of the Sec protein translocase complex. Interacts with the SecYEG preprotein conducting channel. Has a central role in coupling the hydrolysis of ATP to the transfer of proteins into and across the cell membrane, serving as an ATP-driven molecular motor driving the stepwise translocation of polypeptide chains across the membrane.</text>
</comment>
<evidence type="ECO:0000256" key="13">
    <source>
        <dbReference type="RuleBase" id="RU003874"/>
    </source>
</evidence>
<protein>
    <recommendedName>
        <fullName evidence="12 13">Protein translocase subunit SecA</fullName>
        <ecNumber evidence="12">7.4.2.8</ecNumber>
    </recommendedName>
</protein>
<evidence type="ECO:0000256" key="6">
    <source>
        <dbReference type="ARBA" id="ARBA00022741"/>
    </source>
</evidence>
<dbReference type="GO" id="GO:0017038">
    <property type="term" value="P:protein import"/>
    <property type="evidence" value="ECO:0007669"/>
    <property type="project" value="InterPro"/>
</dbReference>
<name>A0A0G2Z8I1_9BACT</name>
<dbReference type="Gene3D" id="1.10.3060.10">
    <property type="entry name" value="Helical scaffold and wing domains of SecA"/>
    <property type="match status" value="1"/>
</dbReference>
<feature type="binding site" evidence="12">
    <location>
        <begin position="102"/>
        <end position="106"/>
    </location>
    <ligand>
        <name>ATP</name>
        <dbReference type="ChEBI" id="CHEBI:30616"/>
    </ligand>
</feature>
<dbReference type="Pfam" id="PF21090">
    <property type="entry name" value="P-loop_SecA"/>
    <property type="match status" value="2"/>
</dbReference>
<feature type="binding site" evidence="12">
    <location>
        <position position="491"/>
    </location>
    <ligand>
        <name>ATP</name>
        <dbReference type="ChEBI" id="CHEBI:30616"/>
    </ligand>
</feature>
<reference evidence="18 19" key="1">
    <citation type="submission" date="2015-04" db="EMBL/GenBank/DDBJ databases">
        <title>Complete Genome Sequence of Kosmotoga pacifica SLHLJ1.</title>
        <authorList>
            <person name="Jiang L.J."/>
            <person name="Shao Z.Z."/>
            <person name="Jebbar M."/>
        </authorList>
    </citation>
    <scope>NUCLEOTIDE SEQUENCE [LARGE SCALE GENOMIC DNA]</scope>
    <source>
        <strain evidence="18 19">SLHLJ1</strain>
    </source>
</reference>
<comment type="subcellular location">
    <subcellularLocation>
        <location evidence="12">Cell membrane</location>
        <topology evidence="12">Peripheral membrane protein</topology>
        <orientation evidence="12">Cytoplasmic side</orientation>
    </subcellularLocation>
    <subcellularLocation>
        <location evidence="12">Cytoplasm</location>
    </subcellularLocation>
    <subcellularLocation>
        <location evidence="1">Membrane</location>
        <topology evidence="1">Peripheral membrane protein</topology>
    </subcellularLocation>
    <text evidence="12">Distribution is 50-50.</text>
</comment>
<evidence type="ECO:0000256" key="8">
    <source>
        <dbReference type="ARBA" id="ARBA00022927"/>
    </source>
</evidence>
<dbReference type="NCBIfam" id="NF009538">
    <property type="entry name" value="PRK12904.1"/>
    <property type="match status" value="1"/>
</dbReference>
<dbReference type="CDD" id="cd17928">
    <property type="entry name" value="DEXDc_SecA"/>
    <property type="match status" value="1"/>
</dbReference>
<keyword evidence="19" id="KW-1185">Reference proteome</keyword>
<accession>A0A0G2Z8I1</accession>
<keyword evidence="6 12" id="KW-0547">Nucleotide-binding</keyword>
<dbReference type="PANTHER" id="PTHR30612:SF0">
    <property type="entry name" value="CHLOROPLAST PROTEIN-TRANSPORTING ATPASE"/>
    <property type="match status" value="1"/>
</dbReference>
<dbReference type="KEGG" id="kpf:IX53_08685"/>
<dbReference type="EMBL" id="CP011232">
    <property type="protein sequence ID" value="AKI97877.1"/>
    <property type="molecule type" value="Genomic_DNA"/>
</dbReference>
<evidence type="ECO:0000256" key="9">
    <source>
        <dbReference type="ARBA" id="ARBA00022967"/>
    </source>
</evidence>
<evidence type="ECO:0000256" key="1">
    <source>
        <dbReference type="ARBA" id="ARBA00004170"/>
    </source>
</evidence>
<dbReference type="Gene3D" id="3.90.1440.10">
    <property type="entry name" value="SecA, preprotein cross-linking domain"/>
    <property type="match status" value="1"/>
</dbReference>
<dbReference type="EC" id="7.4.2.8" evidence="12"/>
<dbReference type="Gene3D" id="3.40.50.300">
    <property type="entry name" value="P-loop containing nucleotide triphosphate hydrolases"/>
    <property type="match status" value="3"/>
</dbReference>
<dbReference type="FunFam" id="3.40.50.300:FF:000429">
    <property type="entry name" value="Preprotein translocase subunit SecA"/>
    <property type="match status" value="1"/>
</dbReference>
<dbReference type="PROSITE" id="PS51196">
    <property type="entry name" value="SECA_MOTOR_DEAD"/>
    <property type="match status" value="1"/>
</dbReference>
<evidence type="ECO:0000313" key="18">
    <source>
        <dbReference type="EMBL" id="AKI97877.1"/>
    </source>
</evidence>
<feature type="domain" description="SecA family profile" evidence="17">
    <location>
        <begin position="1"/>
        <end position="569"/>
    </location>
</feature>
<dbReference type="PROSITE" id="PS51194">
    <property type="entry name" value="HELICASE_CTER"/>
    <property type="match status" value="1"/>
</dbReference>
<dbReference type="InterPro" id="IPR014018">
    <property type="entry name" value="SecA_motor_DEAD"/>
</dbReference>
<feature type="domain" description="Helicase C-terminal" evidence="16">
    <location>
        <begin position="401"/>
        <end position="568"/>
    </location>
</feature>
<evidence type="ECO:0000256" key="5">
    <source>
        <dbReference type="ARBA" id="ARBA00022490"/>
    </source>
</evidence>
<evidence type="ECO:0000313" key="19">
    <source>
        <dbReference type="Proteomes" id="UP000035159"/>
    </source>
</evidence>
<dbReference type="HAMAP" id="MF_01382">
    <property type="entry name" value="SecA"/>
    <property type="match status" value="1"/>
</dbReference>
<dbReference type="GO" id="GO:0005829">
    <property type="term" value="C:cytosol"/>
    <property type="evidence" value="ECO:0007669"/>
    <property type="project" value="TreeGrafter"/>
</dbReference>
<dbReference type="PATRIC" id="fig|1330330.3.peg.1767"/>
<dbReference type="SUPFAM" id="SSF81886">
    <property type="entry name" value="Helical scaffold and wing domains of SecA"/>
    <property type="match status" value="1"/>
</dbReference>
<keyword evidence="3 12" id="KW-0813">Transport</keyword>
<dbReference type="STRING" id="1330330.IX53_08685"/>
<evidence type="ECO:0000256" key="2">
    <source>
        <dbReference type="ARBA" id="ARBA00007650"/>
    </source>
</evidence>
<dbReference type="InterPro" id="IPR014001">
    <property type="entry name" value="Helicase_ATP-bd"/>
</dbReference>
<evidence type="ECO:0000256" key="3">
    <source>
        <dbReference type="ARBA" id="ARBA00022448"/>
    </source>
</evidence>
<proteinExistence type="inferred from homology"/>
<evidence type="ECO:0000259" key="16">
    <source>
        <dbReference type="PROSITE" id="PS51194"/>
    </source>
</evidence>
<dbReference type="InterPro" id="IPR011115">
    <property type="entry name" value="SecA_DEAD"/>
</dbReference>
<feature type="binding site" evidence="12">
    <location>
        <position position="84"/>
    </location>
    <ligand>
        <name>ATP</name>
        <dbReference type="ChEBI" id="CHEBI:30616"/>
    </ligand>
</feature>
<dbReference type="InterPro" id="IPR011130">
    <property type="entry name" value="SecA_preprotein_X-link_dom"/>
</dbReference>